<keyword evidence="3" id="KW-1185">Reference proteome</keyword>
<feature type="domain" description="RasGAP protein C-terminal" evidence="1">
    <location>
        <begin position="177"/>
        <end position="292"/>
    </location>
</feature>
<reference evidence="2 3" key="1">
    <citation type="submission" date="2016-07" db="EMBL/GenBank/DDBJ databases">
        <title>Pervasive Adenine N6-methylation of Active Genes in Fungi.</title>
        <authorList>
            <consortium name="DOE Joint Genome Institute"/>
            <person name="Mondo S.J."/>
            <person name="Dannebaum R.O."/>
            <person name="Kuo R.C."/>
            <person name="Labutti K."/>
            <person name="Haridas S."/>
            <person name="Kuo A."/>
            <person name="Salamov A."/>
            <person name="Ahrendt S.R."/>
            <person name="Lipzen A."/>
            <person name="Sullivan W."/>
            <person name="Andreopoulos W.B."/>
            <person name="Clum A."/>
            <person name="Lindquist E."/>
            <person name="Daum C."/>
            <person name="Ramamoorthy G.K."/>
            <person name="Gryganskyi A."/>
            <person name="Culley D."/>
            <person name="Magnuson J.K."/>
            <person name="James T.Y."/>
            <person name="O'Malley M.A."/>
            <person name="Stajich J.E."/>
            <person name="Spatafora J.W."/>
            <person name="Visel A."/>
            <person name="Grigoriev I.V."/>
        </authorList>
    </citation>
    <scope>NUCLEOTIDE SEQUENCE [LARGE SCALE GENOMIC DNA]</scope>
    <source>
        <strain evidence="2 3">PL171</strain>
    </source>
</reference>
<protein>
    <submittedName>
        <fullName evidence="2">Putative GTPase-activating protein</fullName>
    </submittedName>
</protein>
<name>A0A1Y2H9Q0_9FUNG</name>
<dbReference type="AlphaFoldDB" id="A0A1Y2H9Q0"/>
<evidence type="ECO:0000313" key="3">
    <source>
        <dbReference type="Proteomes" id="UP000193411"/>
    </source>
</evidence>
<dbReference type="GO" id="GO:0046580">
    <property type="term" value="P:negative regulation of Ras protein signal transduction"/>
    <property type="evidence" value="ECO:0007669"/>
    <property type="project" value="TreeGrafter"/>
</dbReference>
<dbReference type="SUPFAM" id="SSF143885">
    <property type="entry name" value="RGC domain-like"/>
    <property type="match status" value="1"/>
</dbReference>
<sequence>APLNKWSEVNKDRIQRFLLQLTDVSDFYESLELDQYVALSKRDLKITITTNEVYAMHAILAKHRDAVCPPGSHLDQLLAELGVAPAQVPRALSTHHSLPLFSRWETEIADSDMLIKTQTETSASEALYLDAKSEFVHLLRRVPALLPRTGPLELTRVAELAIATAAHRDPMVGIMAQRALDMLAELERLGVVRRRDNYRILADEVAAELVHLGNLKAKVVSEAGSLETVYRTICEHNEYLSSQLDTYKAYLANVRMQTTGSLATADPPKHEPSTKAFAHAQLEKDGVIVESNVPEQRRPNISVGITCPSPGSFLVSLDYKGRDRPILEMDLRLDDLLEKQHDGVLILDLEYVQLSVPKLVALLNKHFLRSK</sequence>
<dbReference type="OrthoDB" id="775356at2759"/>
<dbReference type="Proteomes" id="UP000193411">
    <property type="component" value="Unassembled WGS sequence"/>
</dbReference>
<accession>A0A1Y2H9Q0</accession>
<organism evidence="2 3">
    <name type="scientific">Catenaria anguillulae PL171</name>
    <dbReference type="NCBI Taxonomy" id="765915"/>
    <lineage>
        <taxon>Eukaryota</taxon>
        <taxon>Fungi</taxon>
        <taxon>Fungi incertae sedis</taxon>
        <taxon>Blastocladiomycota</taxon>
        <taxon>Blastocladiomycetes</taxon>
        <taxon>Blastocladiales</taxon>
        <taxon>Catenariaceae</taxon>
        <taxon>Catenaria</taxon>
    </lineage>
</organism>
<dbReference type="STRING" id="765915.A0A1Y2H9Q0"/>
<gene>
    <name evidence="2" type="ORF">BCR44DRAFT_1393214</name>
</gene>
<dbReference type="EMBL" id="MCFL01000075">
    <property type="protein sequence ID" value="ORZ30734.1"/>
    <property type="molecule type" value="Genomic_DNA"/>
</dbReference>
<comment type="caution">
    <text evidence="2">The sequence shown here is derived from an EMBL/GenBank/DDBJ whole genome shotgun (WGS) entry which is preliminary data.</text>
</comment>
<dbReference type="GO" id="GO:0005938">
    <property type="term" value="C:cell cortex"/>
    <property type="evidence" value="ECO:0007669"/>
    <property type="project" value="TreeGrafter"/>
</dbReference>
<dbReference type="PANTHER" id="PTHR14149:SF17">
    <property type="entry name" value="GTPASE-ACTIVATING PROTEIN"/>
    <property type="match status" value="1"/>
</dbReference>
<dbReference type="GO" id="GO:0005096">
    <property type="term" value="F:GTPase activator activity"/>
    <property type="evidence" value="ECO:0007669"/>
    <property type="project" value="TreeGrafter"/>
</dbReference>
<dbReference type="Pfam" id="PF03836">
    <property type="entry name" value="RasGAP_C"/>
    <property type="match status" value="1"/>
</dbReference>
<dbReference type="Gene3D" id="1.10.506.10">
    <property type="entry name" value="GTPase Activation - p120gap, domain 1"/>
    <property type="match status" value="1"/>
</dbReference>
<dbReference type="InterPro" id="IPR008936">
    <property type="entry name" value="Rho_GTPase_activation_prot"/>
</dbReference>
<evidence type="ECO:0000313" key="2">
    <source>
        <dbReference type="EMBL" id="ORZ30734.1"/>
    </source>
</evidence>
<proteinExistence type="predicted"/>
<evidence type="ECO:0000259" key="1">
    <source>
        <dbReference type="Pfam" id="PF03836"/>
    </source>
</evidence>
<dbReference type="PANTHER" id="PTHR14149">
    <property type="entry name" value="RAS GTPASE-ACTIVATING PROTEIN WITH IQ MOTIF"/>
    <property type="match status" value="1"/>
</dbReference>
<feature type="non-terminal residue" evidence="2">
    <location>
        <position position="1"/>
    </location>
</feature>
<dbReference type="InterPro" id="IPR000593">
    <property type="entry name" value="RasGAP_C"/>
</dbReference>